<reference evidence="2" key="1">
    <citation type="submission" date="2022-01" db="EMBL/GenBank/DDBJ databases">
        <authorList>
            <person name="King R."/>
        </authorList>
    </citation>
    <scope>NUCLEOTIDE SEQUENCE</scope>
</reference>
<protein>
    <recommendedName>
        <fullName evidence="4">Transmembrane protein 164</fullName>
    </recommendedName>
</protein>
<feature type="transmembrane region" description="Helical" evidence="1">
    <location>
        <begin position="180"/>
        <end position="201"/>
    </location>
</feature>
<dbReference type="EMBL" id="OU892280">
    <property type="protein sequence ID" value="CAG9767951.1"/>
    <property type="molecule type" value="Genomic_DNA"/>
</dbReference>
<organism evidence="2 3">
    <name type="scientific">Ceutorhynchus assimilis</name>
    <name type="common">cabbage seed weevil</name>
    <dbReference type="NCBI Taxonomy" id="467358"/>
    <lineage>
        <taxon>Eukaryota</taxon>
        <taxon>Metazoa</taxon>
        <taxon>Ecdysozoa</taxon>
        <taxon>Arthropoda</taxon>
        <taxon>Hexapoda</taxon>
        <taxon>Insecta</taxon>
        <taxon>Pterygota</taxon>
        <taxon>Neoptera</taxon>
        <taxon>Endopterygota</taxon>
        <taxon>Coleoptera</taxon>
        <taxon>Polyphaga</taxon>
        <taxon>Cucujiformia</taxon>
        <taxon>Curculionidae</taxon>
        <taxon>Ceutorhynchinae</taxon>
        <taxon>Ceutorhynchus</taxon>
    </lineage>
</organism>
<evidence type="ECO:0000313" key="3">
    <source>
        <dbReference type="Proteomes" id="UP001152799"/>
    </source>
</evidence>
<dbReference type="Pfam" id="PF14808">
    <property type="entry name" value="TMEM164"/>
    <property type="match status" value="1"/>
</dbReference>
<evidence type="ECO:0008006" key="4">
    <source>
        <dbReference type="Google" id="ProtNLM"/>
    </source>
</evidence>
<dbReference type="Proteomes" id="UP001152799">
    <property type="component" value="Chromosome 4"/>
</dbReference>
<feature type="transmembrane region" description="Helical" evidence="1">
    <location>
        <begin position="92"/>
        <end position="111"/>
    </location>
</feature>
<keyword evidence="3" id="KW-1185">Reference proteome</keyword>
<name>A0A9N9MMX2_9CUCU</name>
<proteinExistence type="predicted"/>
<keyword evidence="1" id="KW-1133">Transmembrane helix</keyword>
<evidence type="ECO:0000313" key="2">
    <source>
        <dbReference type="EMBL" id="CAG9767951.1"/>
    </source>
</evidence>
<dbReference type="AlphaFoldDB" id="A0A9N9MMX2"/>
<dbReference type="PANTHER" id="PTHR20948:SF2">
    <property type="entry name" value="TRANSMEMBRANE PROTEIN 164"/>
    <property type="match status" value="1"/>
</dbReference>
<sequence>MDWAVGGIDMSMTKYAGTECMEYLNPTWKIIETILILVTCMYSIYWSYPQCTLPNRPYKEKVSSGKKKLLALICLCFGMEIAFKSATKTGIYLLNPCHIITVMQIYLLTAAPSKTVTTVFRMHLNYLNGPILALVFYETETRLLPLEAAVYWIQHLLILVVPYYLLRIGGVYNTENAKEVHWNVMAYSVFIIYNFTILQAVSAATNVNLNHAMCPIEADPFRSQLYRTATFLHQALIGPIVGKTYVYITDYFLTKFKYTRVKVILNEYDNYKISHSE</sequence>
<dbReference type="InterPro" id="IPR026508">
    <property type="entry name" value="TMEM164"/>
</dbReference>
<accession>A0A9N9MMX2</accession>
<feature type="transmembrane region" description="Helical" evidence="1">
    <location>
        <begin position="30"/>
        <end position="48"/>
    </location>
</feature>
<dbReference type="OrthoDB" id="17328at2759"/>
<evidence type="ECO:0000256" key="1">
    <source>
        <dbReference type="SAM" id="Phobius"/>
    </source>
</evidence>
<dbReference type="PANTHER" id="PTHR20948">
    <property type="entry name" value="TRANSMEMBRANE PROTEIN 164"/>
    <property type="match status" value="1"/>
</dbReference>
<gene>
    <name evidence="2" type="ORF">CEUTPL_LOCUS8503</name>
</gene>
<feature type="transmembrane region" description="Helical" evidence="1">
    <location>
        <begin position="149"/>
        <end position="168"/>
    </location>
</feature>
<keyword evidence="1" id="KW-0472">Membrane</keyword>
<keyword evidence="1" id="KW-0812">Transmembrane</keyword>